<evidence type="ECO:0000313" key="2">
    <source>
        <dbReference type="Proteomes" id="UP000245626"/>
    </source>
</evidence>
<organism evidence="1 2">
    <name type="scientific">Violaceomyces palustris</name>
    <dbReference type="NCBI Taxonomy" id="1673888"/>
    <lineage>
        <taxon>Eukaryota</taxon>
        <taxon>Fungi</taxon>
        <taxon>Dikarya</taxon>
        <taxon>Basidiomycota</taxon>
        <taxon>Ustilaginomycotina</taxon>
        <taxon>Ustilaginomycetes</taxon>
        <taxon>Violaceomycetales</taxon>
        <taxon>Violaceomycetaceae</taxon>
        <taxon>Violaceomyces</taxon>
    </lineage>
</organism>
<gene>
    <name evidence="1" type="ORF">IE53DRAFT_362336</name>
</gene>
<evidence type="ECO:0000313" key="1">
    <source>
        <dbReference type="EMBL" id="PWN50482.1"/>
    </source>
</evidence>
<proteinExistence type="predicted"/>
<reference evidence="1 2" key="1">
    <citation type="journal article" date="2018" name="Mol. Biol. Evol.">
        <title>Broad Genomic Sampling Reveals a Smut Pathogenic Ancestry of the Fungal Clade Ustilaginomycotina.</title>
        <authorList>
            <person name="Kijpornyongpan T."/>
            <person name="Mondo S.J."/>
            <person name="Barry K."/>
            <person name="Sandor L."/>
            <person name="Lee J."/>
            <person name="Lipzen A."/>
            <person name="Pangilinan J."/>
            <person name="LaButti K."/>
            <person name="Hainaut M."/>
            <person name="Henrissat B."/>
            <person name="Grigoriev I.V."/>
            <person name="Spatafora J.W."/>
            <person name="Aime M.C."/>
        </authorList>
    </citation>
    <scope>NUCLEOTIDE SEQUENCE [LARGE SCALE GENOMIC DNA]</scope>
    <source>
        <strain evidence="1 2">SA 807</strain>
    </source>
</reference>
<protein>
    <submittedName>
        <fullName evidence="1">Uncharacterized protein</fullName>
    </submittedName>
</protein>
<dbReference type="Proteomes" id="UP000245626">
    <property type="component" value="Unassembled WGS sequence"/>
</dbReference>
<sequence length="642" mass="71748">MQEPGGFGSRPLDQELQEEEGEEVFKKPIKLSQNQQTKLRNYLDQAFLSIARSYRKRFDASTELPDLESYLQAWNHILAFLSNIPVTKPSVNLLVPYLLRLTDELSDGITGYDILLVKRHGGGNQSSKDLGLQGQEDEGHASDPRGSNHRDRPPPSLSENDQVRFERSQTVSQLNAVLRLLDLVDRLWYSVLRGRQIDFKVALTNSANIYPILSDERVREEGVDGSKDDFKNPFDNPTSEHMRIRLDAASGATSSSSSSSYVVPSPGVDGRFSTHPSSNSNHGRKESLPIQGAIGTKTVGQTDRVRLRNIVVTSKEKLFLWMRKSLRAPPPPTLREEEVEFEEGIRQELDQADQEDRQGFKEAVLSAGKGLPRFDGLQDCDVGVKGEKSVYDGIVEEVDEEEEEEEEEEGDKGVEVKVEVEEKEEDEGLDFDQVEIGVDGNEGNLQEDEHPSDEGALIESGGGSEEDQDGEGRHYRELFERKIDPDDSEEEEGGGGRSDREDEERARLEESLKRNEEDNQLFKRSLSVSSSFSSEISLDLNQPPPRKKVQLEKTGQGTELEEKVMKETEEGTEADEVLSYGERDHNAEEEGGEEEDDDDGITAKSGASSVGLGGVSDNIVQWDLAFTRIYSRTLRTLSDIIP</sequence>
<accession>A0ACD0NXI3</accession>
<name>A0ACD0NXI3_9BASI</name>
<dbReference type="EMBL" id="KZ819927">
    <property type="protein sequence ID" value="PWN50482.1"/>
    <property type="molecule type" value="Genomic_DNA"/>
</dbReference>
<keyword evidence="2" id="KW-1185">Reference proteome</keyword>